<organism evidence="5 6">
    <name type="scientific">[Candida] subhashii</name>
    <dbReference type="NCBI Taxonomy" id="561895"/>
    <lineage>
        <taxon>Eukaryota</taxon>
        <taxon>Fungi</taxon>
        <taxon>Dikarya</taxon>
        <taxon>Ascomycota</taxon>
        <taxon>Saccharomycotina</taxon>
        <taxon>Pichiomycetes</taxon>
        <taxon>Debaryomycetaceae</taxon>
        <taxon>Spathaspora</taxon>
    </lineage>
</organism>
<feature type="compositionally biased region" description="Polar residues" evidence="3">
    <location>
        <begin position="19"/>
        <end position="28"/>
    </location>
</feature>
<dbReference type="GO" id="GO:0031262">
    <property type="term" value="C:Ndc80 complex"/>
    <property type="evidence" value="ECO:0007669"/>
    <property type="project" value="UniProtKB-UniRule"/>
</dbReference>
<evidence type="ECO:0000313" key="5">
    <source>
        <dbReference type="EMBL" id="KAG7663294.1"/>
    </source>
</evidence>
<dbReference type="PANTHER" id="PTHR10643:SF2">
    <property type="entry name" value="KINETOCHORE PROTEIN NDC80 HOMOLOG"/>
    <property type="match status" value="1"/>
</dbReference>
<comment type="caution">
    <text evidence="5">The sequence shown here is derived from an EMBL/GenBank/DDBJ whole genome shotgun (WGS) entry which is preliminary data.</text>
</comment>
<sequence length="630" mass="73430">MPPASYTPGARSKKRKSLTLLSRQSLLPENSRRKSTFLSTPARSTKRRQTTAGPSIYPPSAGLFSLTPSSAGGASGALAVPGSSNGLVTRRSMTPSSIQPSRNVDPRPLRERRYQEMIQAEIQSFLLENEYEQTSGMSITENTWKNPTQRDFTTMFKFIYKKFDPTITFDKPVESDFFVLLKILEYPYVDTISRTQVNSVSKSNWPTFLGLLYWMVTEAIGTFEIDINDELSMDDEFDNEFDKITLRLQKNSYVSFLEGGEDNIDQFEFQMISECTELESKMNQELENHDNHEQELRKEYELSYVQLQEIEEAKKKAAALEIDYDKLDEYNHKLEQNRIKSVQILQRINVDVEETNSQIKQTDDEIEKVKQQLQEKNISIDDARKLLITRDNLLEETKLAEVRCAEKQNEVNQRRQVLYKESQNLHRTINSFNNEIEKIDSNDYDLRLSMNEYLSIPSQSFDESQILNKPFDTILVELETCGNTKMTSLQNHQQQNFKLETQLRANNEEYKRISNLLEESKVNFTNKVQEFERRNRLCNEQLELDKSEIRSLEQNITNEIIRVENLREEINQQYSSMVQLQKETKENIPYQLKGMVYQCEQMAKFAVDSINSLGNLTEFVDLFEDTEKLD</sequence>
<keyword evidence="1" id="KW-0131">Cell cycle</keyword>
<dbReference type="OrthoDB" id="7459479at2759"/>
<feature type="coiled-coil region" evidence="2">
    <location>
        <begin position="535"/>
        <end position="583"/>
    </location>
</feature>
<evidence type="ECO:0000313" key="6">
    <source>
        <dbReference type="Proteomes" id="UP000694255"/>
    </source>
</evidence>
<keyword evidence="2" id="KW-0175">Coiled coil</keyword>
<dbReference type="EMBL" id="JAGSYN010000141">
    <property type="protein sequence ID" value="KAG7663294.1"/>
    <property type="molecule type" value="Genomic_DNA"/>
</dbReference>
<feature type="coiled-coil region" evidence="2">
    <location>
        <begin position="275"/>
        <end position="410"/>
    </location>
</feature>
<comment type="subunit">
    <text evidence="1">Component of the NDC80 complex.</text>
</comment>
<dbReference type="PANTHER" id="PTHR10643">
    <property type="entry name" value="KINETOCHORE PROTEIN NDC80"/>
    <property type="match status" value="1"/>
</dbReference>
<name>A0A8J5QJS7_9ASCO</name>
<dbReference type="GeneID" id="73470009"/>
<keyword evidence="1" id="KW-0137">Centromere</keyword>
<proteinExistence type="inferred from homology"/>
<evidence type="ECO:0000256" key="3">
    <source>
        <dbReference type="SAM" id="MobiDB-lite"/>
    </source>
</evidence>
<gene>
    <name evidence="5" type="ORF">J8A68_003208</name>
</gene>
<protein>
    <recommendedName>
        <fullName evidence="1">Kinetochore protein NDC80</fullName>
    </recommendedName>
</protein>
<feature type="region of interest" description="Disordered" evidence="3">
    <location>
        <begin position="1"/>
        <end position="58"/>
    </location>
</feature>
<dbReference type="GO" id="GO:0005634">
    <property type="term" value="C:nucleus"/>
    <property type="evidence" value="ECO:0007669"/>
    <property type="project" value="UniProtKB-SubCell"/>
</dbReference>
<dbReference type="RefSeq" id="XP_049263526.1">
    <property type="nucleotide sequence ID" value="XM_049407040.1"/>
</dbReference>
<keyword evidence="1" id="KW-0158">Chromosome</keyword>
<dbReference type="GO" id="GO:0051315">
    <property type="term" value="P:attachment of mitotic spindle microtubules to kinetochore"/>
    <property type="evidence" value="ECO:0007669"/>
    <property type="project" value="UniProtKB-UniRule"/>
</dbReference>
<reference evidence="5 6" key="1">
    <citation type="journal article" date="2021" name="DNA Res.">
        <title>Genome analysis of Candida subhashii reveals its hybrid nature and dual mitochondrial genome conformations.</title>
        <authorList>
            <person name="Mixao V."/>
            <person name="Hegedusova E."/>
            <person name="Saus E."/>
            <person name="Pryszcz L.P."/>
            <person name="Cillingova A."/>
            <person name="Nosek J."/>
            <person name="Gabaldon T."/>
        </authorList>
    </citation>
    <scope>NUCLEOTIDE SEQUENCE [LARGE SCALE GENOMIC DNA]</scope>
    <source>
        <strain evidence="5 6">CBS 10753</strain>
    </source>
</reference>
<evidence type="ECO:0000259" key="4">
    <source>
        <dbReference type="Pfam" id="PF03801"/>
    </source>
</evidence>
<evidence type="ECO:0000256" key="1">
    <source>
        <dbReference type="RuleBase" id="RU368072"/>
    </source>
</evidence>
<feature type="domain" description="Kinetochore protein Ndc80 CH" evidence="4">
    <location>
        <begin position="92"/>
        <end position="217"/>
    </location>
</feature>
<comment type="function">
    <text evidence="1">Acts as a component of the essential kinetochore-associated NDC80 complex, which is required for chromosome segregation and spindle checkpoint activity.</text>
</comment>
<accession>A0A8J5QJS7</accession>
<comment type="subcellular location">
    <subcellularLocation>
        <location evidence="1">Chromosome</location>
        <location evidence="1">Centromere</location>
        <location evidence="1">Kinetochore</location>
    </subcellularLocation>
    <subcellularLocation>
        <location evidence="1">Nucleus</location>
    </subcellularLocation>
</comment>
<dbReference type="GO" id="GO:0051301">
    <property type="term" value="P:cell division"/>
    <property type="evidence" value="ECO:0007669"/>
    <property type="project" value="UniProtKB-UniRule"/>
</dbReference>
<evidence type="ECO:0000256" key="2">
    <source>
        <dbReference type="SAM" id="Coils"/>
    </source>
</evidence>
<dbReference type="Proteomes" id="UP000694255">
    <property type="component" value="Unassembled WGS sequence"/>
</dbReference>
<keyword evidence="1" id="KW-0995">Kinetochore</keyword>
<keyword evidence="6" id="KW-1185">Reference proteome</keyword>
<dbReference type="AlphaFoldDB" id="A0A8J5QJS7"/>
<comment type="similarity">
    <text evidence="1">Belongs to the NDC80/HEC1 family.</text>
</comment>
<keyword evidence="1" id="KW-0132">Cell division</keyword>
<dbReference type="InterPro" id="IPR005550">
    <property type="entry name" value="Kinetochore_Ndc80"/>
</dbReference>
<keyword evidence="1" id="KW-0539">Nucleus</keyword>
<dbReference type="InterPro" id="IPR055260">
    <property type="entry name" value="Ndc80_CH"/>
</dbReference>
<dbReference type="Pfam" id="PF03801">
    <property type="entry name" value="Ndc80_HEC"/>
    <property type="match status" value="1"/>
</dbReference>
<keyword evidence="1" id="KW-0498">Mitosis</keyword>